<accession>A0A256SU05</accession>
<organism evidence="2 3">
    <name type="scientific">Limosilactobacillus reuteri</name>
    <name type="common">Lactobacillus reuteri</name>
    <dbReference type="NCBI Taxonomy" id="1598"/>
    <lineage>
        <taxon>Bacteria</taxon>
        <taxon>Bacillati</taxon>
        <taxon>Bacillota</taxon>
        <taxon>Bacilli</taxon>
        <taxon>Lactobacillales</taxon>
        <taxon>Lactobacillaceae</taxon>
        <taxon>Limosilactobacillus</taxon>
    </lineage>
</organism>
<name>A0A256SU05_LIMRT</name>
<dbReference type="EMBL" id="NGPL01000017">
    <property type="protein sequence ID" value="OYS70347.1"/>
    <property type="molecule type" value="Genomic_DNA"/>
</dbReference>
<feature type="domain" description="Siphovirus-type tail component RIFT-related" evidence="1">
    <location>
        <begin position="32"/>
        <end position="142"/>
    </location>
</feature>
<reference evidence="3" key="1">
    <citation type="submission" date="2017-05" db="EMBL/GenBank/DDBJ databases">
        <authorList>
            <person name="Lin X.B."/>
            <person name="Stothard P."/>
            <person name="Tasseva G."/>
            <person name="Walter J."/>
        </authorList>
    </citation>
    <scope>NUCLEOTIDE SEQUENCE [LARGE SCALE GENOMIC DNA]</scope>
    <source>
        <strain evidence="3">114h</strain>
    </source>
</reference>
<dbReference type="RefSeq" id="WP_094536775.1">
    <property type="nucleotide sequence ID" value="NZ_NGPL01000017.1"/>
</dbReference>
<dbReference type="Pfam" id="PF05709">
    <property type="entry name" value="Sipho_tail"/>
    <property type="match status" value="1"/>
</dbReference>
<dbReference type="InterPro" id="IPR008841">
    <property type="entry name" value="Siphovirus-type_tail_N"/>
</dbReference>
<comment type="caution">
    <text evidence="2">The sequence shown here is derived from an EMBL/GenBank/DDBJ whole genome shotgun (WGS) entry which is preliminary data.</text>
</comment>
<protein>
    <submittedName>
        <fullName evidence="2">Phage tail protein</fullName>
    </submittedName>
</protein>
<evidence type="ECO:0000259" key="1">
    <source>
        <dbReference type="Pfam" id="PF05709"/>
    </source>
</evidence>
<evidence type="ECO:0000313" key="2">
    <source>
        <dbReference type="EMBL" id="OYS70347.1"/>
    </source>
</evidence>
<reference evidence="2 3" key="2">
    <citation type="submission" date="2017-09" db="EMBL/GenBank/DDBJ databases">
        <title>Tripartite evolution among Lactobacillus johnsonii, Lactobacillus taiwanensis, Lactobacillus reuteri and their rodent host.</title>
        <authorList>
            <person name="Wang T."/>
            <person name="Knowles S."/>
            <person name="Cheng C."/>
        </authorList>
    </citation>
    <scope>NUCLEOTIDE SEQUENCE [LARGE SCALE GENOMIC DNA]</scope>
    <source>
        <strain evidence="2 3">114h</strain>
    </source>
</reference>
<dbReference type="Proteomes" id="UP000215747">
    <property type="component" value="Unassembled WGS sequence"/>
</dbReference>
<evidence type="ECO:0000313" key="3">
    <source>
        <dbReference type="Proteomes" id="UP000215747"/>
    </source>
</evidence>
<gene>
    <name evidence="2" type="ORF">CBF96_02710</name>
</gene>
<dbReference type="Gene3D" id="2.40.30.200">
    <property type="match status" value="1"/>
</dbReference>
<proteinExistence type="predicted"/>
<dbReference type="AlphaFoldDB" id="A0A256SU05"/>
<sequence>MSGKDLNIIGYQYNYPKLFIKPPNGDEIDAETITSGLHFLDDDSDPILTTTYTTDTGVDGSVYSTSQISKNVINARFYLTYGDWYDYKMKKHEIAQFFMQKGLYRIRSDAEPGIVKFVRAGNFTIKNPEDRSHVVQFSIPFDNPSGVKWSLPYSDDLMTYDQNLWQYGMNLPNGIDLKYHFVNQHYFKIWNASDIMIDPAQKYGLKIIVTGQTGKFDMVNQTTGDEIVYVNGLQPSDQLVWDDMYCYCNGELCTDATNLAWMRLAPGWNDFKIYGYNKVDIRFHFRFVYLN</sequence>